<accession>A0A165AYF9</accession>
<keyword evidence="8" id="KW-1185">Reference proteome</keyword>
<feature type="chain" id="PRO_5007855430" evidence="5">
    <location>
        <begin position="22"/>
        <end position="720"/>
    </location>
</feature>
<dbReference type="GO" id="GO:0016614">
    <property type="term" value="F:oxidoreductase activity, acting on CH-OH group of donors"/>
    <property type="evidence" value="ECO:0007669"/>
    <property type="project" value="InterPro"/>
</dbReference>
<dbReference type="PROSITE" id="PS00562">
    <property type="entry name" value="CBM1_1"/>
    <property type="match status" value="1"/>
</dbReference>
<dbReference type="PROSITE" id="PS51164">
    <property type="entry name" value="CBM1_2"/>
    <property type="match status" value="1"/>
</dbReference>
<dbReference type="Proteomes" id="UP000077266">
    <property type="component" value="Unassembled WGS sequence"/>
</dbReference>
<dbReference type="SUPFAM" id="SSF54373">
    <property type="entry name" value="FAD-linked reductases, C-terminal domain"/>
    <property type="match status" value="1"/>
</dbReference>
<dbReference type="InterPro" id="IPR000254">
    <property type="entry name" value="CBD"/>
</dbReference>
<dbReference type="EMBL" id="KV426597">
    <property type="protein sequence ID" value="KZV79533.1"/>
    <property type="molecule type" value="Genomic_DNA"/>
</dbReference>
<keyword evidence="3 5" id="KW-0732">Signal</keyword>
<dbReference type="InterPro" id="IPR007867">
    <property type="entry name" value="GMC_OxRtase_C"/>
</dbReference>
<dbReference type="InterPro" id="IPR000172">
    <property type="entry name" value="GMC_OxRdtase_N"/>
</dbReference>
<dbReference type="InterPro" id="IPR035971">
    <property type="entry name" value="CBD_sf"/>
</dbReference>
<feature type="region of interest" description="Disordered" evidence="4">
    <location>
        <begin position="637"/>
        <end position="679"/>
    </location>
</feature>
<dbReference type="SUPFAM" id="SSF57180">
    <property type="entry name" value="Cellulose-binding domain"/>
    <property type="match status" value="1"/>
</dbReference>
<dbReference type="Pfam" id="PF05199">
    <property type="entry name" value="GMC_oxred_C"/>
    <property type="match status" value="1"/>
</dbReference>
<dbReference type="SUPFAM" id="SSF51905">
    <property type="entry name" value="FAD/NAD(P)-binding domain"/>
    <property type="match status" value="1"/>
</dbReference>
<protein>
    <submittedName>
        <fullName evidence="7">FAD/NAD(P)-binding domain-containing protein</fullName>
    </submittedName>
</protein>
<dbReference type="GO" id="GO:0044550">
    <property type="term" value="P:secondary metabolite biosynthetic process"/>
    <property type="evidence" value="ECO:0007669"/>
    <property type="project" value="TreeGrafter"/>
</dbReference>
<dbReference type="GO" id="GO:0005576">
    <property type="term" value="C:extracellular region"/>
    <property type="evidence" value="ECO:0007669"/>
    <property type="project" value="InterPro"/>
</dbReference>
<evidence type="ECO:0000256" key="5">
    <source>
        <dbReference type="SAM" id="SignalP"/>
    </source>
</evidence>
<comment type="cofactor">
    <cofactor evidence="1">
        <name>FAD</name>
        <dbReference type="ChEBI" id="CHEBI:57692"/>
    </cofactor>
</comment>
<evidence type="ECO:0000256" key="3">
    <source>
        <dbReference type="ARBA" id="ARBA00022729"/>
    </source>
</evidence>
<gene>
    <name evidence="7" type="ORF">EXIGLDRAFT_464555</name>
</gene>
<reference evidence="7 8" key="1">
    <citation type="journal article" date="2016" name="Mol. Biol. Evol.">
        <title>Comparative Genomics of Early-Diverging Mushroom-Forming Fungi Provides Insights into the Origins of Lignocellulose Decay Capabilities.</title>
        <authorList>
            <person name="Nagy L.G."/>
            <person name="Riley R."/>
            <person name="Tritt A."/>
            <person name="Adam C."/>
            <person name="Daum C."/>
            <person name="Floudas D."/>
            <person name="Sun H."/>
            <person name="Yadav J.S."/>
            <person name="Pangilinan J."/>
            <person name="Larsson K.H."/>
            <person name="Matsuura K."/>
            <person name="Barry K."/>
            <person name="Labutti K."/>
            <person name="Kuo R."/>
            <person name="Ohm R.A."/>
            <person name="Bhattacharya S.S."/>
            <person name="Shirouzu T."/>
            <person name="Yoshinaga Y."/>
            <person name="Martin F.M."/>
            <person name="Grigoriev I.V."/>
            <person name="Hibbett D.S."/>
        </authorList>
    </citation>
    <scope>NUCLEOTIDE SEQUENCE [LARGE SCALE GENOMIC DNA]</scope>
    <source>
        <strain evidence="7 8">HHB12029</strain>
    </source>
</reference>
<organism evidence="7 8">
    <name type="scientific">Exidia glandulosa HHB12029</name>
    <dbReference type="NCBI Taxonomy" id="1314781"/>
    <lineage>
        <taxon>Eukaryota</taxon>
        <taxon>Fungi</taxon>
        <taxon>Dikarya</taxon>
        <taxon>Basidiomycota</taxon>
        <taxon>Agaricomycotina</taxon>
        <taxon>Agaricomycetes</taxon>
        <taxon>Auriculariales</taxon>
        <taxon>Exidiaceae</taxon>
        <taxon>Exidia</taxon>
    </lineage>
</organism>
<comment type="similarity">
    <text evidence="2">Belongs to the GMC oxidoreductase family.</text>
</comment>
<proteinExistence type="inferred from homology"/>
<sequence length="720" mass="75983">MAPCTRLVGLLAFTTVAFGYADVLSDLAARQITARQAKSSYDYIVVGAGQAGVVIAARLSEDSSKSVLLVEYGYIDNTPSQIEPSSATSYAQRNLYNLTAVVQPGLNNVANSTVYAAAVVGGGSTINGMMLDRAAPLDYDNWYTCPALLSTVTEAFSTSRAKLNNSGWGFNDLLPYFKKSMQLTPPRSDIASDFNITYDLSAYGSNSPIQLSYPTYQYPGTKIQYQGIIQAGVAPQKEGGLNGYGLFWYPGALDPVKVQRSYAVNGYYTPVASRSNLQLLTGYRVNEVQFDSSKRATGVTIQARGTPDGQNVQVVGATTEVVLTAGYLHTPQILQRSGVGAASLLQRANIPVVVDLPGVGSNFQDHASASASWRFATDANPNPTSLYTNTTFMQWADQLWAANRTGPRSMGVGNVGAWIPLSVLASDSSSIISQVQAQNASQYLPSTYTPELLAGFQAQRDLLVTSYGSLQAGVIELPFSGSGSASLSLEHPLSRGTITINTSNKYAEPVVDYQTFVNPVDPLIVARSFTFVRKWMNTTAMRQLSPSETSPGSTLTTDAQLISAARSGTRASTAHGCCTAPMQPRNLGGVVGPDLLVYGVTGLSVGDISIIPLIPAAHTCATVYGIAEKAADLIKARAGSTPPPSSSTSTSGTTSSTTTTTTSTTTTRTTTTTTTTTTSVPTGCVSQKWGQCGGIGWTGCTACASGSTCQKQNDYYSQCL</sequence>
<evidence type="ECO:0000259" key="6">
    <source>
        <dbReference type="PROSITE" id="PS51164"/>
    </source>
</evidence>
<feature type="compositionally biased region" description="Low complexity" evidence="4">
    <location>
        <begin position="646"/>
        <end position="679"/>
    </location>
</feature>
<dbReference type="Gene3D" id="3.50.50.60">
    <property type="entry name" value="FAD/NAD(P)-binding domain"/>
    <property type="match status" value="1"/>
</dbReference>
<dbReference type="InParanoid" id="A0A165AYF9"/>
<dbReference type="InterPro" id="IPR036188">
    <property type="entry name" value="FAD/NAD-bd_sf"/>
</dbReference>
<dbReference type="Gene3D" id="3.30.560.10">
    <property type="entry name" value="Glucose Oxidase, domain 3"/>
    <property type="match status" value="1"/>
</dbReference>
<dbReference type="Pfam" id="PF00734">
    <property type="entry name" value="CBM_1"/>
    <property type="match status" value="1"/>
</dbReference>
<dbReference type="PANTHER" id="PTHR11552">
    <property type="entry name" value="GLUCOSE-METHANOL-CHOLINE GMC OXIDOREDUCTASE"/>
    <property type="match status" value="1"/>
</dbReference>
<dbReference type="GO" id="GO:0030248">
    <property type="term" value="F:cellulose binding"/>
    <property type="evidence" value="ECO:0007669"/>
    <property type="project" value="InterPro"/>
</dbReference>
<evidence type="ECO:0000313" key="8">
    <source>
        <dbReference type="Proteomes" id="UP000077266"/>
    </source>
</evidence>
<dbReference type="OrthoDB" id="269227at2759"/>
<feature type="signal peptide" evidence="5">
    <location>
        <begin position="1"/>
        <end position="21"/>
    </location>
</feature>
<evidence type="ECO:0000313" key="7">
    <source>
        <dbReference type="EMBL" id="KZV79533.1"/>
    </source>
</evidence>
<name>A0A165AYF9_EXIGL</name>
<dbReference type="GO" id="GO:0005975">
    <property type="term" value="P:carbohydrate metabolic process"/>
    <property type="evidence" value="ECO:0007669"/>
    <property type="project" value="InterPro"/>
</dbReference>
<evidence type="ECO:0000256" key="4">
    <source>
        <dbReference type="SAM" id="MobiDB-lite"/>
    </source>
</evidence>
<feature type="domain" description="CBM1" evidence="6">
    <location>
        <begin position="684"/>
        <end position="720"/>
    </location>
</feature>
<dbReference type="STRING" id="1314781.A0A165AYF9"/>
<evidence type="ECO:0000256" key="1">
    <source>
        <dbReference type="ARBA" id="ARBA00001974"/>
    </source>
</evidence>
<dbReference type="InterPro" id="IPR012132">
    <property type="entry name" value="GMC_OxRdtase"/>
</dbReference>
<dbReference type="GO" id="GO:0050660">
    <property type="term" value="F:flavin adenine dinucleotide binding"/>
    <property type="evidence" value="ECO:0007669"/>
    <property type="project" value="InterPro"/>
</dbReference>
<dbReference type="Pfam" id="PF00732">
    <property type="entry name" value="GMC_oxred_N"/>
    <property type="match status" value="1"/>
</dbReference>
<evidence type="ECO:0000256" key="2">
    <source>
        <dbReference type="ARBA" id="ARBA00010790"/>
    </source>
</evidence>
<dbReference type="AlphaFoldDB" id="A0A165AYF9"/>
<dbReference type="PANTHER" id="PTHR11552:SF115">
    <property type="entry name" value="DEHYDROGENASE XPTC-RELATED"/>
    <property type="match status" value="1"/>
</dbReference>
<dbReference type="SMART" id="SM00236">
    <property type="entry name" value="fCBD"/>
    <property type="match status" value="1"/>
</dbReference>